<protein>
    <submittedName>
        <fullName evidence="9">Aromatic ring-hydroxylating dioxygenase subunit alpha</fullName>
        <ecNumber evidence="9">1.14.13.-</ecNumber>
    </submittedName>
</protein>
<dbReference type="InterPro" id="IPR017941">
    <property type="entry name" value="Rieske_2Fe-2S"/>
</dbReference>
<dbReference type="GO" id="GO:0051213">
    <property type="term" value="F:dioxygenase activity"/>
    <property type="evidence" value="ECO:0007669"/>
    <property type="project" value="UniProtKB-KW"/>
</dbReference>
<dbReference type="InterPro" id="IPR015879">
    <property type="entry name" value="Ring_hydroxy_dOase_asu_C_dom"/>
</dbReference>
<keyword evidence="3" id="KW-0001">2Fe-2S</keyword>
<comment type="similarity">
    <text evidence="2">Belongs to the bacterial ring-hydroxylating dioxygenase alpha subunit family.</text>
</comment>
<evidence type="ECO:0000259" key="8">
    <source>
        <dbReference type="PROSITE" id="PS51296"/>
    </source>
</evidence>
<dbReference type="Proteomes" id="UP001363010">
    <property type="component" value="Unassembled WGS sequence"/>
</dbReference>
<keyword evidence="6" id="KW-0408">Iron</keyword>
<dbReference type="Gene3D" id="2.102.10.10">
    <property type="entry name" value="Rieske [2Fe-2S] iron-sulphur domain"/>
    <property type="match status" value="1"/>
</dbReference>
<keyword evidence="5 9" id="KW-0560">Oxidoreductase</keyword>
<dbReference type="PRINTS" id="PR00090">
    <property type="entry name" value="RNGDIOXGNASE"/>
</dbReference>
<evidence type="ECO:0000313" key="9">
    <source>
        <dbReference type="EMBL" id="MEJ8821751.1"/>
    </source>
</evidence>
<keyword evidence="7" id="KW-0411">Iron-sulfur</keyword>
<feature type="domain" description="Rieske" evidence="8">
    <location>
        <begin position="27"/>
        <end position="137"/>
    </location>
</feature>
<organism evidence="9 10">
    <name type="scientific">Variovorax humicola</name>
    <dbReference type="NCBI Taxonomy" id="1769758"/>
    <lineage>
        <taxon>Bacteria</taxon>
        <taxon>Pseudomonadati</taxon>
        <taxon>Pseudomonadota</taxon>
        <taxon>Betaproteobacteria</taxon>
        <taxon>Burkholderiales</taxon>
        <taxon>Comamonadaceae</taxon>
        <taxon>Variovorax</taxon>
    </lineage>
</organism>
<dbReference type="InterPro" id="IPR036922">
    <property type="entry name" value="Rieske_2Fe-2S_sf"/>
</dbReference>
<dbReference type="Pfam" id="PF00355">
    <property type="entry name" value="Rieske"/>
    <property type="match status" value="1"/>
</dbReference>
<evidence type="ECO:0000256" key="2">
    <source>
        <dbReference type="ARBA" id="ARBA00008751"/>
    </source>
</evidence>
<evidence type="ECO:0000256" key="5">
    <source>
        <dbReference type="ARBA" id="ARBA00023002"/>
    </source>
</evidence>
<name>A0ABU8VXL3_9BURK</name>
<dbReference type="CDD" id="cd03469">
    <property type="entry name" value="Rieske_RO_Alpha_N"/>
    <property type="match status" value="1"/>
</dbReference>
<dbReference type="Pfam" id="PF00848">
    <property type="entry name" value="Ring_hydroxyl_A"/>
    <property type="match status" value="1"/>
</dbReference>
<dbReference type="RefSeq" id="WP_340362788.1">
    <property type="nucleotide sequence ID" value="NZ_JBBKZV010000002.1"/>
</dbReference>
<dbReference type="PANTHER" id="PTHR43756">
    <property type="entry name" value="CHOLINE MONOOXYGENASE, CHLOROPLASTIC"/>
    <property type="match status" value="1"/>
</dbReference>
<evidence type="ECO:0000256" key="7">
    <source>
        <dbReference type="ARBA" id="ARBA00023014"/>
    </source>
</evidence>
<evidence type="ECO:0000256" key="1">
    <source>
        <dbReference type="ARBA" id="ARBA00001962"/>
    </source>
</evidence>
<comment type="cofactor">
    <cofactor evidence="1">
        <name>Fe cation</name>
        <dbReference type="ChEBI" id="CHEBI:24875"/>
    </cofactor>
</comment>
<dbReference type="InterPro" id="IPR001663">
    <property type="entry name" value="Rng_hydr_dOase-A"/>
</dbReference>
<accession>A0ABU8VXL3</accession>
<evidence type="ECO:0000256" key="6">
    <source>
        <dbReference type="ARBA" id="ARBA00023004"/>
    </source>
</evidence>
<reference evidence="9 10" key="1">
    <citation type="submission" date="2024-03" db="EMBL/GenBank/DDBJ databases">
        <title>Novel species of the genus Variovorax.</title>
        <authorList>
            <person name="Liu Q."/>
            <person name="Xin Y.-H."/>
        </authorList>
    </citation>
    <scope>NUCLEOTIDE SEQUENCE [LARGE SCALE GENOMIC DNA]</scope>
    <source>
        <strain evidence="9 10">KACC 18501</strain>
    </source>
</reference>
<sequence>MRNIPAFAYHSAKTLKCELQKIFCSTWNFVCHKNEIKQINSYVVRTIGKEEVLIVRKSVDSIVAYLNLCPHRSAKLVNSEDGQCKGQLLCPYHAWTFNLDGELIKIPSQDHYLKDLNKEKYKLTKIRCDEWSGLVFVNFNSLTSPLKSYLGEFPAYLKEQERDISTMELITTVILEEPINWKIVVENYVEDYHFSFVHPKTLKSFDHKATQTLPTKDHVRVFMPYRKKVTLGRSKYPWSPAGGGSQQGFIWPNMTLQPALNHMSIFQIVPLGPEITRVRIAVYQTAAQKEQWPMNLEQLISDIKLDMEEDFSICRDLQHNTHSRYYKIGVLSKPHELGIEHFANTWWSYMDKQAA</sequence>
<gene>
    <name evidence="9" type="ORF">WKW80_06835</name>
</gene>
<evidence type="ECO:0000256" key="3">
    <source>
        <dbReference type="ARBA" id="ARBA00022714"/>
    </source>
</evidence>
<dbReference type="CDD" id="cd00680">
    <property type="entry name" value="RHO_alpha_C"/>
    <property type="match status" value="1"/>
</dbReference>
<keyword evidence="9" id="KW-0223">Dioxygenase</keyword>
<dbReference type="SUPFAM" id="SSF50022">
    <property type="entry name" value="ISP domain"/>
    <property type="match status" value="1"/>
</dbReference>
<dbReference type="SUPFAM" id="SSF55961">
    <property type="entry name" value="Bet v1-like"/>
    <property type="match status" value="1"/>
</dbReference>
<dbReference type="Gene3D" id="3.90.380.10">
    <property type="entry name" value="Naphthalene 1,2-dioxygenase Alpha Subunit, Chain A, domain 1"/>
    <property type="match status" value="2"/>
</dbReference>
<dbReference type="EC" id="1.14.13.-" evidence="9"/>
<keyword evidence="10" id="KW-1185">Reference proteome</keyword>
<keyword evidence="4" id="KW-0479">Metal-binding</keyword>
<dbReference type="PROSITE" id="PS51296">
    <property type="entry name" value="RIESKE"/>
    <property type="match status" value="1"/>
</dbReference>
<dbReference type="EMBL" id="JBBKZV010000002">
    <property type="protein sequence ID" value="MEJ8821751.1"/>
    <property type="molecule type" value="Genomic_DNA"/>
</dbReference>
<comment type="caution">
    <text evidence="9">The sequence shown here is derived from an EMBL/GenBank/DDBJ whole genome shotgun (WGS) entry which is preliminary data.</text>
</comment>
<evidence type="ECO:0000313" key="10">
    <source>
        <dbReference type="Proteomes" id="UP001363010"/>
    </source>
</evidence>
<proteinExistence type="inferred from homology"/>
<evidence type="ECO:0000256" key="4">
    <source>
        <dbReference type="ARBA" id="ARBA00022723"/>
    </source>
</evidence>
<dbReference type="PANTHER" id="PTHR43756:SF5">
    <property type="entry name" value="CHOLINE MONOOXYGENASE, CHLOROPLASTIC"/>
    <property type="match status" value="1"/>
</dbReference>